<dbReference type="Proteomes" id="UP000094527">
    <property type="component" value="Unassembled WGS sequence"/>
</dbReference>
<protein>
    <recommendedName>
        <fullName evidence="4">Secreted protein</fullName>
    </recommendedName>
</protein>
<keyword evidence="1" id="KW-0732">Signal</keyword>
<proteinExistence type="predicted"/>
<feature type="signal peptide" evidence="1">
    <location>
        <begin position="1"/>
        <end position="19"/>
    </location>
</feature>
<gene>
    <name evidence="2" type="ORF">Ocin01_02396</name>
</gene>
<feature type="chain" id="PRO_5008905520" description="Secreted protein" evidence="1">
    <location>
        <begin position="20"/>
        <end position="79"/>
    </location>
</feature>
<name>A0A1D2NGF4_ORCCI</name>
<organism evidence="2 3">
    <name type="scientific">Orchesella cincta</name>
    <name type="common">Springtail</name>
    <name type="synonym">Podura cincta</name>
    <dbReference type="NCBI Taxonomy" id="48709"/>
    <lineage>
        <taxon>Eukaryota</taxon>
        <taxon>Metazoa</taxon>
        <taxon>Ecdysozoa</taxon>
        <taxon>Arthropoda</taxon>
        <taxon>Hexapoda</taxon>
        <taxon>Collembola</taxon>
        <taxon>Entomobryomorpha</taxon>
        <taxon>Entomobryoidea</taxon>
        <taxon>Orchesellidae</taxon>
        <taxon>Orchesellinae</taxon>
        <taxon>Orchesella</taxon>
    </lineage>
</organism>
<comment type="caution">
    <text evidence="2">The sequence shown here is derived from an EMBL/GenBank/DDBJ whole genome shotgun (WGS) entry which is preliminary data.</text>
</comment>
<keyword evidence="3" id="KW-1185">Reference proteome</keyword>
<dbReference type="AlphaFoldDB" id="A0A1D2NGF4"/>
<evidence type="ECO:0008006" key="4">
    <source>
        <dbReference type="Google" id="ProtNLM"/>
    </source>
</evidence>
<evidence type="ECO:0000313" key="2">
    <source>
        <dbReference type="EMBL" id="ODN04302.1"/>
    </source>
</evidence>
<dbReference type="EMBL" id="LJIJ01000048">
    <property type="protein sequence ID" value="ODN04302.1"/>
    <property type="molecule type" value="Genomic_DNA"/>
</dbReference>
<accession>A0A1D2NGF4</accession>
<sequence>MRLLVLLTFLPVEFGWVSSGFGFIHENLWRGQLTAVLWIPFWDSEEEKLNSRVIPNASTTAFSLGLHTVHVQVITISNL</sequence>
<reference evidence="2 3" key="1">
    <citation type="journal article" date="2016" name="Genome Biol. Evol.">
        <title>Gene Family Evolution Reflects Adaptation to Soil Environmental Stressors in the Genome of the Collembolan Orchesella cincta.</title>
        <authorList>
            <person name="Faddeeva-Vakhrusheva A."/>
            <person name="Derks M.F."/>
            <person name="Anvar S.Y."/>
            <person name="Agamennone V."/>
            <person name="Suring W."/>
            <person name="Smit S."/>
            <person name="van Straalen N.M."/>
            <person name="Roelofs D."/>
        </authorList>
    </citation>
    <scope>NUCLEOTIDE SEQUENCE [LARGE SCALE GENOMIC DNA]</scope>
    <source>
        <tissue evidence="2">Mixed pool</tissue>
    </source>
</reference>
<evidence type="ECO:0000256" key="1">
    <source>
        <dbReference type="SAM" id="SignalP"/>
    </source>
</evidence>
<evidence type="ECO:0000313" key="3">
    <source>
        <dbReference type="Proteomes" id="UP000094527"/>
    </source>
</evidence>